<keyword evidence="3" id="KW-1185">Reference proteome</keyword>
<organism evidence="2 3">
    <name type="scientific">Chryseobacterium camelliae</name>
    <dbReference type="NCBI Taxonomy" id="1265445"/>
    <lineage>
        <taxon>Bacteria</taxon>
        <taxon>Pseudomonadati</taxon>
        <taxon>Bacteroidota</taxon>
        <taxon>Flavobacteriia</taxon>
        <taxon>Flavobacteriales</taxon>
        <taxon>Weeksellaceae</taxon>
        <taxon>Chryseobacterium group</taxon>
        <taxon>Chryseobacterium</taxon>
    </lineage>
</organism>
<name>A0ABU0TLX9_9FLAO</name>
<evidence type="ECO:0000259" key="1">
    <source>
        <dbReference type="Pfam" id="PF13568"/>
    </source>
</evidence>
<evidence type="ECO:0000313" key="2">
    <source>
        <dbReference type="EMBL" id="MDQ1098048.1"/>
    </source>
</evidence>
<reference evidence="2 3" key="1">
    <citation type="submission" date="2023-07" db="EMBL/GenBank/DDBJ databases">
        <title>Functional and genomic diversity of the sorghum phyllosphere microbiome.</title>
        <authorList>
            <person name="Shade A."/>
        </authorList>
    </citation>
    <scope>NUCLEOTIDE SEQUENCE [LARGE SCALE GENOMIC DNA]</scope>
    <source>
        <strain evidence="2 3">SORGH_AS_1064</strain>
    </source>
</reference>
<comment type="caution">
    <text evidence="2">The sequence shown here is derived from an EMBL/GenBank/DDBJ whole genome shotgun (WGS) entry which is preliminary data.</text>
</comment>
<protein>
    <recommendedName>
        <fullName evidence="1">Outer membrane protein beta-barrel domain-containing protein</fullName>
    </recommendedName>
</protein>
<evidence type="ECO:0000313" key="3">
    <source>
        <dbReference type="Proteomes" id="UP001225072"/>
    </source>
</evidence>
<feature type="domain" description="Outer membrane protein beta-barrel" evidence="1">
    <location>
        <begin position="171"/>
        <end position="317"/>
    </location>
</feature>
<accession>A0ABU0TLX9</accession>
<gene>
    <name evidence="2" type="ORF">QE404_003195</name>
</gene>
<dbReference type="Proteomes" id="UP001225072">
    <property type="component" value="Unassembled WGS sequence"/>
</dbReference>
<proteinExistence type="predicted"/>
<dbReference type="EMBL" id="JAUTAL010000001">
    <property type="protein sequence ID" value="MDQ1098048.1"/>
    <property type="molecule type" value="Genomic_DNA"/>
</dbReference>
<dbReference type="Pfam" id="PF13568">
    <property type="entry name" value="OMP_b-brl_2"/>
    <property type="match status" value="1"/>
</dbReference>
<sequence length="371" mass="42733">MIRKLIITGMVCLATASAYGQRALKISLQPKEDTEVSPIVKEKMEDYAMKINNIIQEEKKLMEAELISLQEQGLGKAEFDEEKTKVADRYSEKIDQRIHDLGFDLDQVIQKQVRFSLLNSDVTSNEEMKAQLLKKFRPTKEISPYFTTGVLTLTNNLPDNDLDMNMKRGRDLELGVRFNYQFGRTSPWGLVVGLGFSWRTIRLDNDMRFTKNSNADVFLTKYDGTLDKSKLRTGYIMIPLGFQYNFSKLKNAGMDVQYRPYAEGFRITANAYGGIKMSSNNIIKSDIGELRSRGDYQVNPFVYGAQLTLSYDDFSIFVKKDFSNFFKDGYFENDKAPGIWNSSRFINFSAHLTAIQQRIYYNPMPYSLTYL</sequence>
<dbReference type="RefSeq" id="WP_307453991.1">
    <property type="nucleotide sequence ID" value="NZ_JAUTAL010000001.1"/>
</dbReference>
<dbReference type="InterPro" id="IPR025665">
    <property type="entry name" value="Beta-barrel_OMP_2"/>
</dbReference>